<dbReference type="GO" id="GO:0006950">
    <property type="term" value="P:response to stress"/>
    <property type="evidence" value="ECO:0007669"/>
    <property type="project" value="TreeGrafter"/>
</dbReference>
<comment type="caution">
    <text evidence="5">The sequence shown here is derived from an EMBL/GenBank/DDBJ whole genome shotgun (WGS) entry which is preliminary data.</text>
</comment>
<dbReference type="InterPro" id="IPR000835">
    <property type="entry name" value="HTH_MarR-typ"/>
</dbReference>
<keyword evidence="1" id="KW-0805">Transcription regulation</keyword>
<dbReference type="InterPro" id="IPR039422">
    <property type="entry name" value="MarR/SlyA-like"/>
</dbReference>
<evidence type="ECO:0000259" key="4">
    <source>
        <dbReference type="PROSITE" id="PS50995"/>
    </source>
</evidence>
<proteinExistence type="predicted"/>
<organism evidence="5 6">
    <name type="scientific">Pseudolysinimonas yzui</name>
    <dbReference type="NCBI Taxonomy" id="2708254"/>
    <lineage>
        <taxon>Bacteria</taxon>
        <taxon>Bacillati</taxon>
        <taxon>Actinomycetota</taxon>
        <taxon>Actinomycetes</taxon>
        <taxon>Micrococcales</taxon>
        <taxon>Microbacteriaceae</taxon>
        <taxon>Pseudolysinimonas</taxon>
    </lineage>
</organism>
<feature type="domain" description="HTH marR-type" evidence="4">
    <location>
        <begin position="8"/>
        <end position="142"/>
    </location>
</feature>
<dbReference type="AlphaFoldDB" id="A0A8J3GPI5"/>
<dbReference type="PROSITE" id="PS50995">
    <property type="entry name" value="HTH_MARR_2"/>
    <property type="match status" value="1"/>
</dbReference>
<protein>
    <recommendedName>
        <fullName evidence="4">HTH marR-type domain-containing protein</fullName>
    </recommendedName>
</protein>
<reference evidence="5" key="2">
    <citation type="submission" date="2020-09" db="EMBL/GenBank/DDBJ databases">
        <authorList>
            <person name="Sun Q."/>
            <person name="Zhou Y."/>
        </authorList>
    </citation>
    <scope>NUCLEOTIDE SEQUENCE</scope>
    <source>
        <strain evidence="5">CGMCC 1.16548</strain>
    </source>
</reference>
<keyword evidence="2" id="KW-0238">DNA-binding</keyword>
<dbReference type="RefSeq" id="WP_191282505.1">
    <property type="nucleotide sequence ID" value="NZ_BNAI01000001.1"/>
</dbReference>
<gene>
    <name evidence="5" type="ORF">GCM10011600_09570</name>
</gene>
<evidence type="ECO:0000313" key="5">
    <source>
        <dbReference type="EMBL" id="GHF10507.1"/>
    </source>
</evidence>
<dbReference type="PANTHER" id="PTHR33164:SF43">
    <property type="entry name" value="HTH-TYPE TRANSCRIPTIONAL REPRESSOR YETL"/>
    <property type="match status" value="1"/>
</dbReference>
<evidence type="ECO:0000313" key="6">
    <source>
        <dbReference type="Proteomes" id="UP000617531"/>
    </source>
</evidence>
<dbReference type="InterPro" id="IPR023187">
    <property type="entry name" value="Tscrpt_reg_MarR-type_CS"/>
</dbReference>
<dbReference type="PRINTS" id="PR00598">
    <property type="entry name" value="HTHMARR"/>
</dbReference>
<reference evidence="5" key="1">
    <citation type="journal article" date="2014" name="Int. J. Syst. Evol. Microbiol.">
        <title>Complete genome sequence of Corynebacterium casei LMG S-19264T (=DSM 44701T), isolated from a smear-ripened cheese.</title>
        <authorList>
            <consortium name="US DOE Joint Genome Institute (JGI-PGF)"/>
            <person name="Walter F."/>
            <person name="Albersmeier A."/>
            <person name="Kalinowski J."/>
            <person name="Ruckert C."/>
        </authorList>
    </citation>
    <scope>NUCLEOTIDE SEQUENCE</scope>
    <source>
        <strain evidence="5">CGMCC 1.16548</strain>
    </source>
</reference>
<keyword evidence="6" id="KW-1185">Reference proteome</keyword>
<keyword evidence="3" id="KW-0804">Transcription</keyword>
<accession>A0A8J3GPI5</accession>
<dbReference type="PROSITE" id="PS01117">
    <property type="entry name" value="HTH_MARR_1"/>
    <property type="match status" value="1"/>
</dbReference>
<dbReference type="Pfam" id="PF12802">
    <property type="entry name" value="MarR_2"/>
    <property type="match status" value="1"/>
</dbReference>
<evidence type="ECO:0000256" key="1">
    <source>
        <dbReference type="ARBA" id="ARBA00023015"/>
    </source>
</evidence>
<name>A0A8J3GPI5_9MICO</name>
<dbReference type="InterPro" id="IPR036388">
    <property type="entry name" value="WH-like_DNA-bd_sf"/>
</dbReference>
<dbReference type="InterPro" id="IPR036390">
    <property type="entry name" value="WH_DNA-bd_sf"/>
</dbReference>
<evidence type="ECO:0000256" key="3">
    <source>
        <dbReference type="ARBA" id="ARBA00023163"/>
    </source>
</evidence>
<dbReference type="GO" id="GO:0003677">
    <property type="term" value="F:DNA binding"/>
    <property type="evidence" value="ECO:0007669"/>
    <property type="project" value="UniProtKB-KW"/>
</dbReference>
<dbReference type="SMART" id="SM00347">
    <property type="entry name" value="HTH_MARR"/>
    <property type="match status" value="1"/>
</dbReference>
<evidence type="ECO:0000256" key="2">
    <source>
        <dbReference type="ARBA" id="ARBA00023125"/>
    </source>
</evidence>
<dbReference type="Gene3D" id="1.10.10.10">
    <property type="entry name" value="Winged helix-like DNA-binding domain superfamily/Winged helix DNA-binding domain"/>
    <property type="match status" value="1"/>
</dbReference>
<dbReference type="PANTHER" id="PTHR33164">
    <property type="entry name" value="TRANSCRIPTIONAL REGULATOR, MARR FAMILY"/>
    <property type="match status" value="1"/>
</dbReference>
<dbReference type="Proteomes" id="UP000617531">
    <property type="component" value="Unassembled WGS sequence"/>
</dbReference>
<dbReference type="EMBL" id="BNAI01000001">
    <property type="protein sequence ID" value="GHF10507.1"/>
    <property type="molecule type" value="Genomic_DNA"/>
</dbReference>
<dbReference type="GO" id="GO:0003700">
    <property type="term" value="F:DNA-binding transcription factor activity"/>
    <property type="evidence" value="ECO:0007669"/>
    <property type="project" value="InterPro"/>
</dbReference>
<dbReference type="SUPFAM" id="SSF46785">
    <property type="entry name" value="Winged helix' DNA-binding domain"/>
    <property type="match status" value="1"/>
</dbReference>
<sequence>MSGRARLANDAWESLLTVHATFMKSFAAEPIWAEVSMKEYDVLYALTKADGPVRLTDLHRRVLLSQPALSRMVDRLVERGLVERCADAVDKRVVRLALTEAGRACQREVGRAHARDVTAAMTARVSDADLEELKRITQALLGTKEQTS</sequence>